<dbReference type="Proteomes" id="UP001460888">
    <property type="component" value="Unassembled WGS sequence"/>
</dbReference>
<dbReference type="EMBL" id="APND01000003">
    <property type="protein sequence ID" value="MES1929539.1"/>
    <property type="molecule type" value="Genomic_DNA"/>
</dbReference>
<dbReference type="Pfam" id="PF00501">
    <property type="entry name" value="AMP-binding"/>
    <property type="match status" value="1"/>
</dbReference>
<protein>
    <submittedName>
        <fullName evidence="4">Feruloyl-CoA synthase</fullName>
    </submittedName>
</protein>
<evidence type="ECO:0000256" key="2">
    <source>
        <dbReference type="ARBA" id="ARBA00022840"/>
    </source>
</evidence>
<evidence type="ECO:0000256" key="1">
    <source>
        <dbReference type="ARBA" id="ARBA00022741"/>
    </source>
</evidence>
<evidence type="ECO:0000259" key="3">
    <source>
        <dbReference type="Pfam" id="PF00501"/>
    </source>
</evidence>
<keyword evidence="2" id="KW-0067">ATP-binding</keyword>
<dbReference type="Pfam" id="PF23562">
    <property type="entry name" value="AMP-binding_C_3"/>
    <property type="match status" value="1"/>
</dbReference>
<dbReference type="PROSITE" id="PS00455">
    <property type="entry name" value="AMP_BINDING"/>
    <property type="match status" value="1"/>
</dbReference>
<dbReference type="InterPro" id="IPR042099">
    <property type="entry name" value="ANL_N_sf"/>
</dbReference>
<proteinExistence type="predicted"/>
<keyword evidence="1" id="KW-0547">Nucleotide-binding</keyword>
<dbReference type="PANTHER" id="PTHR43272:SF33">
    <property type="entry name" value="AMP-BINDING DOMAIN-CONTAINING PROTEIN-RELATED"/>
    <property type="match status" value="1"/>
</dbReference>
<feature type="domain" description="AMP-dependent synthetase/ligase" evidence="3">
    <location>
        <begin position="49"/>
        <end position="426"/>
    </location>
</feature>
<dbReference type="Gene3D" id="3.40.50.12780">
    <property type="entry name" value="N-terminal domain of ligase-like"/>
    <property type="match status" value="1"/>
</dbReference>
<dbReference type="InterPro" id="IPR020845">
    <property type="entry name" value="AMP-binding_CS"/>
</dbReference>
<dbReference type="InterPro" id="IPR000873">
    <property type="entry name" value="AMP-dep_synth/lig_dom"/>
</dbReference>
<dbReference type="SUPFAM" id="SSF56801">
    <property type="entry name" value="Acetyl-CoA synthetase-like"/>
    <property type="match status" value="1"/>
</dbReference>
<comment type="caution">
    <text evidence="4">The sequence shown here is derived from an EMBL/GenBank/DDBJ whole genome shotgun (WGS) entry which is preliminary data.</text>
</comment>
<organism evidence="4 5">
    <name type="scientific">Salinisphaera dokdonensis CL-ES53</name>
    <dbReference type="NCBI Taxonomy" id="1304272"/>
    <lineage>
        <taxon>Bacteria</taxon>
        <taxon>Pseudomonadati</taxon>
        <taxon>Pseudomonadota</taxon>
        <taxon>Gammaproteobacteria</taxon>
        <taxon>Salinisphaerales</taxon>
        <taxon>Salinisphaeraceae</taxon>
        <taxon>Salinisphaera</taxon>
    </lineage>
</organism>
<dbReference type="PANTHER" id="PTHR43272">
    <property type="entry name" value="LONG-CHAIN-FATTY-ACID--COA LIGASE"/>
    <property type="match status" value="1"/>
</dbReference>
<name>A0ABV2B0Y5_9GAMM</name>
<reference evidence="4 5" key="1">
    <citation type="submission" date="2013-03" db="EMBL/GenBank/DDBJ databases">
        <title>Salinisphaera dokdonensis CL-ES53 Genome Sequencing.</title>
        <authorList>
            <person name="Li C."/>
            <person name="Lai Q."/>
            <person name="Shao Z."/>
        </authorList>
    </citation>
    <scope>NUCLEOTIDE SEQUENCE [LARGE SCALE GENOMIC DNA]</scope>
    <source>
        <strain evidence="4 5">CL-ES53</strain>
    </source>
</reference>
<dbReference type="CDD" id="cd05921">
    <property type="entry name" value="FCS"/>
    <property type="match status" value="1"/>
</dbReference>
<evidence type="ECO:0000313" key="5">
    <source>
        <dbReference type="Proteomes" id="UP001460888"/>
    </source>
</evidence>
<accession>A0ABV2B0Y5</accession>
<evidence type="ECO:0000313" key="4">
    <source>
        <dbReference type="EMBL" id="MES1929539.1"/>
    </source>
</evidence>
<sequence length="613" mass="66313">MPAIRYRPVRLGESPCTLETDESGIAHVQPRKTLGTYPERLLDRLIEGATSHPDRTLVARRENGGAWREVSYAQMLQQVRAIAQALSTRDLSVDRPLLILSGNSIEHLSMAFAAMWTGIPHCPLSPAASLRSADYGKVHHAMTLLTPGMVFADDLDAFAPAIAATVPDDVEVVGVTGTLDSHAVSDYASLAATLATSAVDDLHAATGPDTIAKFLFTSGSTSLPKAVITTQRMLCSNQQMLLETFPFLADEPPVLVDWLPWNHTFGGSHNIGIALYNGGSLYINEGRPTPELFGETVRNLKDVSPTLYLDVPRGWEELADSLEKDAELRRSFYARLKLQFFAAAGLSQQTWNRLDALAEQECGERIRVMAGLGCTETAPSSMFTTVPEIRAGTVGLPCPGCTLKLVPADDRLEARFAGPHVTPGYWREPERTASAFDAEGFYCSGDALDFMVADDLSYGFVFDGRISENFKLSSGSFVNMGAIRTRILEATKPYVQDVVITGAQRNTVGALVFVAPTACRKLADAGHDTPVETLLDDPALQAHFSAWFKQINQSATGSATHIAQACLVGEPPSFDVGEITDKGSINQRRVLEHRAELVDALHAGTAAHMIATD</sequence>
<keyword evidence="5" id="KW-1185">Reference proteome</keyword>
<gene>
    <name evidence="4" type="ORF">SADO_09794</name>
</gene>
<dbReference type="RefSeq" id="WP_353111050.1">
    <property type="nucleotide sequence ID" value="NZ_APND01000003.1"/>
</dbReference>